<dbReference type="RefSeq" id="WP_022636100.1">
    <property type="nucleotide sequence ID" value="NZ_ASJR01000004.1"/>
</dbReference>
<sequence length="500" mass="55193">MLSIIDKGVLWGLLCVAVAVQGAPVAFREDITLSSNEIVQAAHVHDGEDMVPLIINDEGVMVAVSETSPFSGVSGFSYVWHPLRLQELGLPDDLAPPLWVPRMGAVGEGAFFLRDFSEDSLRVAALPRGAWDEVQSISLPAESRRGFFGVAPVADADGVWIPLNYGGVVRAIWEESGDFQWDLQMIPGDTVHTLRDDSLLQPEPDSVADTARVRSIYPVEDSLWVFTATPVSWVFTDSAWSDTTLFADASLLGMERSPAGRTTYYGSIGTTPVLYVEGVSGEFEQYDVPNLGALTYGDDSTLIVFTTESQGRFYSIENTDPKQEVSSWQRSYNAVFDTAFVLQDPRVYGVDLVAYADSFYLSIATSDGALFGAFDQLERAPEFTLFRTDRPVRSDLREVYAQPSILNNRFDRVLFVYSLEEASTVTIDIFDANMDFVCRIVDEEQRSPGGTQHSTDRRYDSWDGTRNNSGGERVSPGVYIFRIRTGGGEQAFGKVVVAKN</sequence>
<reference evidence="2 3" key="1">
    <citation type="journal article" date="2013" name="Environ. Microbiol.">
        <title>Genome analysis of Chitinivibrio alkaliphilus gen. nov., sp. nov., a novel extremely haloalkaliphilic anaerobic chitinolytic bacterium from the candidate phylum Termite Group 3.</title>
        <authorList>
            <person name="Sorokin D.Y."/>
            <person name="Gumerov V.M."/>
            <person name="Rakitin A.L."/>
            <person name="Beletsky A.V."/>
            <person name="Damste J.S."/>
            <person name="Muyzer G."/>
            <person name="Mardanov A.V."/>
            <person name="Ravin N.V."/>
        </authorList>
    </citation>
    <scope>NUCLEOTIDE SEQUENCE [LARGE SCALE GENOMIC DNA]</scope>
    <source>
        <strain evidence="2 3">ACht1</strain>
    </source>
</reference>
<gene>
    <name evidence="2" type="ORF">CALK_0571</name>
</gene>
<dbReference type="Proteomes" id="UP000017148">
    <property type="component" value="Unassembled WGS sequence"/>
</dbReference>
<name>U7DD48_9BACT</name>
<evidence type="ECO:0000313" key="3">
    <source>
        <dbReference type="Proteomes" id="UP000017148"/>
    </source>
</evidence>
<accession>U7DD48</accession>
<protein>
    <submittedName>
        <fullName evidence="2">Uncharacterized protein</fullName>
    </submittedName>
</protein>
<dbReference type="OrthoDB" id="9813742at2"/>
<organism evidence="2 3">
    <name type="scientific">Chitinivibrio alkaliphilus ACht1</name>
    <dbReference type="NCBI Taxonomy" id="1313304"/>
    <lineage>
        <taxon>Bacteria</taxon>
        <taxon>Pseudomonadati</taxon>
        <taxon>Fibrobacterota</taxon>
        <taxon>Chitinivibrionia</taxon>
        <taxon>Chitinivibrionales</taxon>
        <taxon>Chitinivibrionaceae</taxon>
        <taxon>Chitinivibrio</taxon>
    </lineage>
</organism>
<evidence type="ECO:0000256" key="1">
    <source>
        <dbReference type="SAM" id="MobiDB-lite"/>
    </source>
</evidence>
<keyword evidence="3" id="KW-1185">Reference proteome</keyword>
<dbReference type="EMBL" id="ASJR01000004">
    <property type="protein sequence ID" value="ERP38801.1"/>
    <property type="molecule type" value="Genomic_DNA"/>
</dbReference>
<dbReference type="Gene3D" id="2.60.40.4070">
    <property type="match status" value="1"/>
</dbReference>
<comment type="caution">
    <text evidence="2">The sequence shown here is derived from an EMBL/GenBank/DDBJ whole genome shotgun (WGS) entry which is preliminary data.</text>
</comment>
<evidence type="ECO:0000313" key="2">
    <source>
        <dbReference type="EMBL" id="ERP38801.1"/>
    </source>
</evidence>
<feature type="region of interest" description="Disordered" evidence="1">
    <location>
        <begin position="446"/>
        <end position="470"/>
    </location>
</feature>
<proteinExistence type="predicted"/>
<dbReference type="STRING" id="1313304.CALK_0571"/>
<dbReference type="AlphaFoldDB" id="U7DD48"/>
<feature type="compositionally biased region" description="Basic and acidic residues" evidence="1">
    <location>
        <begin position="454"/>
        <end position="463"/>
    </location>
</feature>